<keyword evidence="2 4" id="KW-0472">Membrane</keyword>
<evidence type="ECO:0000256" key="4">
    <source>
        <dbReference type="SAM" id="Phobius"/>
    </source>
</evidence>
<dbReference type="InterPro" id="IPR036179">
    <property type="entry name" value="Ig-like_dom_sf"/>
</dbReference>
<dbReference type="PANTHER" id="PTHR24100">
    <property type="entry name" value="BUTYROPHILIN"/>
    <property type="match status" value="1"/>
</dbReference>
<dbReference type="GO" id="GO:0005102">
    <property type="term" value="F:signaling receptor binding"/>
    <property type="evidence" value="ECO:0007669"/>
    <property type="project" value="TreeGrafter"/>
</dbReference>
<dbReference type="Pfam" id="PF22705">
    <property type="entry name" value="C2-set_3"/>
    <property type="match status" value="1"/>
</dbReference>
<organism evidence="6 7">
    <name type="scientific">Pleuronectes platessa</name>
    <name type="common">European plaice</name>
    <dbReference type="NCBI Taxonomy" id="8262"/>
    <lineage>
        <taxon>Eukaryota</taxon>
        <taxon>Metazoa</taxon>
        <taxon>Chordata</taxon>
        <taxon>Craniata</taxon>
        <taxon>Vertebrata</taxon>
        <taxon>Euteleostomi</taxon>
        <taxon>Actinopterygii</taxon>
        <taxon>Neopterygii</taxon>
        <taxon>Teleostei</taxon>
        <taxon>Neoteleostei</taxon>
        <taxon>Acanthomorphata</taxon>
        <taxon>Carangaria</taxon>
        <taxon>Pleuronectiformes</taxon>
        <taxon>Pleuronectoidei</taxon>
        <taxon>Pleuronectidae</taxon>
        <taxon>Pleuronectes</taxon>
    </lineage>
</organism>
<evidence type="ECO:0000313" key="7">
    <source>
        <dbReference type="Proteomes" id="UP001153269"/>
    </source>
</evidence>
<dbReference type="InterPro" id="IPR013106">
    <property type="entry name" value="Ig_V-set"/>
</dbReference>
<keyword evidence="4" id="KW-1133">Transmembrane helix</keyword>
<keyword evidence="4" id="KW-0812">Transmembrane</keyword>
<feature type="domain" description="Ig-like" evidence="5">
    <location>
        <begin position="187"/>
        <end position="273"/>
    </location>
</feature>
<evidence type="ECO:0000313" key="6">
    <source>
        <dbReference type="EMBL" id="CAB1437699.1"/>
    </source>
</evidence>
<evidence type="ECO:0000256" key="3">
    <source>
        <dbReference type="ARBA" id="ARBA00023319"/>
    </source>
</evidence>
<keyword evidence="3" id="KW-0393">Immunoglobulin domain</keyword>
<reference evidence="6" key="1">
    <citation type="submission" date="2020-03" db="EMBL/GenBank/DDBJ databases">
        <authorList>
            <person name="Weist P."/>
        </authorList>
    </citation>
    <scope>NUCLEOTIDE SEQUENCE</scope>
</reference>
<protein>
    <recommendedName>
        <fullName evidence="5">Ig-like domain-containing protein</fullName>
    </recommendedName>
</protein>
<keyword evidence="7" id="KW-1185">Reference proteome</keyword>
<dbReference type="Proteomes" id="UP001153269">
    <property type="component" value="Unassembled WGS sequence"/>
</dbReference>
<dbReference type="GO" id="GO:0050852">
    <property type="term" value="P:T cell receptor signaling pathway"/>
    <property type="evidence" value="ECO:0007669"/>
    <property type="project" value="TreeGrafter"/>
</dbReference>
<dbReference type="SUPFAM" id="SSF48726">
    <property type="entry name" value="Immunoglobulin"/>
    <property type="match status" value="2"/>
</dbReference>
<comment type="subcellular location">
    <subcellularLocation>
        <location evidence="1">Membrane</location>
    </subcellularLocation>
</comment>
<accession>A0A9N7YS65</accession>
<dbReference type="InterPro" id="IPR053896">
    <property type="entry name" value="BTN3A2-like_Ig-C"/>
</dbReference>
<dbReference type="PROSITE" id="PS50835">
    <property type="entry name" value="IG_LIKE"/>
    <property type="match status" value="2"/>
</dbReference>
<dbReference type="InterPro" id="IPR007110">
    <property type="entry name" value="Ig-like_dom"/>
</dbReference>
<dbReference type="InterPro" id="IPR050504">
    <property type="entry name" value="IgSF_BTN/MOG"/>
</dbReference>
<proteinExistence type="predicted"/>
<name>A0A9N7YS65_PLEPL</name>
<evidence type="ECO:0000259" key="5">
    <source>
        <dbReference type="PROSITE" id="PS50835"/>
    </source>
</evidence>
<evidence type="ECO:0000256" key="1">
    <source>
        <dbReference type="ARBA" id="ARBA00004370"/>
    </source>
</evidence>
<dbReference type="Gene3D" id="2.60.40.10">
    <property type="entry name" value="Immunoglobulins"/>
    <property type="match status" value="2"/>
</dbReference>
<dbReference type="GO" id="GO:0001817">
    <property type="term" value="P:regulation of cytokine production"/>
    <property type="evidence" value="ECO:0007669"/>
    <property type="project" value="TreeGrafter"/>
</dbReference>
<dbReference type="InterPro" id="IPR013783">
    <property type="entry name" value="Ig-like_fold"/>
</dbReference>
<dbReference type="EMBL" id="CADEAL010002058">
    <property type="protein sequence ID" value="CAB1437699.1"/>
    <property type="molecule type" value="Genomic_DNA"/>
</dbReference>
<dbReference type="GO" id="GO:0009897">
    <property type="term" value="C:external side of plasma membrane"/>
    <property type="evidence" value="ECO:0007669"/>
    <property type="project" value="TreeGrafter"/>
</dbReference>
<sequence length="355" mass="39041">MCKSDTTWTNGGVRCNTVAGRISPSTWPEKNYVQYVYGGHAHVRRRFDIVTLTMRTRLGSDDVKLFVTEGIKIILPCSLGPNVNLEATVFDWKKDNKEVFLFDNGKYYGNGLLGQDQDFKGRVSHFAEELKHGNASILIRDTRITDSGNYTCFFPHLVPQQTCRIELVVEMIFRNRLGQIEGASPDPVVKTLGETKEGVQLRCSVLGASPKPDVQWQNGAGDIVPAEEPQVSERGGRYDIILQTTVTKTDNYSCVSTQEEINHRIYTETYVIVPDAGGTLPGWGGVAVGVVVGAILTLLVCGVVYFVQKKKTHSAVPSDSDQAANGILLRSQTQTDMDPSAPPSSLRHMICEVGC</sequence>
<dbReference type="AlphaFoldDB" id="A0A9N7YS65"/>
<feature type="transmembrane region" description="Helical" evidence="4">
    <location>
        <begin position="283"/>
        <end position="307"/>
    </location>
</feature>
<dbReference type="CDD" id="cd00096">
    <property type="entry name" value="Ig"/>
    <property type="match status" value="1"/>
</dbReference>
<comment type="caution">
    <text evidence="6">The sequence shown here is derived from an EMBL/GenBank/DDBJ whole genome shotgun (WGS) entry which is preliminary data.</text>
</comment>
<evidence type="ECO:0000256" key="2">
    <source>
        <dbReference type="ARBA" id="ARBA00023136"/>
    </source>
</evidence>
<dbReference type="Pfam" id="PF07686">
    <property type="entry name" value="V-set"/>
    <property type="match status" value="1"/>
</dbReference>
<gene>
    <name evidence="6" type="ORF">PLEPLA_LOCUS25721</name>
</gene>
<feature type="domain" description="Ig-like" evidence="5">
    <location>
        <begin position="67"/>
        <end position="152"/>
    </location>
</feature>